<dbReference type="PANTHER" id="PTHR17920:SF3">
    <property type="entry name" value="TRANSMEMBRANE AND COILED-COIL DOMAIN-CONTAINING PROTEIN 4"/>
    <property type="match status" value="1"/>
</dbReference>
<dbReference type="InterPro" id="IPR007941">
    <property type="entry name" value="DUF726"/>
</dbReference>
<evidence type="ECO:0000256" key="4">
    <source>
        <dbReference type="ARBA" id="ARBA00023136"/>
    </source>
</evidence>
<evidence type="ECO:0000256" key="3">
    <source>
        <dbReference type="ARBA" id="ARBA00022989"/>
    </source>
</evidence>
<dbReference type="SUPFAM" id="SSF53474">
    <property type="entry name" value="alpha/beta-Hydrolases"/>
    <property type="match status" value="1"/>
</dbReference>
<dbReference type="InterPro" id="IPR029058">
    <property type="entry name" value="AB_hydrolase_fold"/>
</dbReference>
<dbReference type="Gene3D" id="3.40.50.1820">
    <property type="entry name" value="alpha/beta hydrolase"/>
    <property type="match status" value="1"/>
</dbReference>
<protein>
    <submittedName>
        <fullName evidence="5">DUF726 domain-containing protein</fullName>
    </submittedName>
</protein>
<evidence type="ECO:0000313" key="5">
    <source>
        <dbReference type="EMBL" id="MFB2717893.1"/>
    </source>
</evidence>
<evidence type="ECO:0000313" key="6">
    <source>
        <dbReference type="Proteomes" id="UP001576762"/>
    </source>
</evidence>
<keyword evidence="4" id="KW-0472">Membrane</keyword>
<comment type="subcellular location">
    <subcellularLocation>
        <location evidence="1">Membrane</location>
        <topology evidence="1">Multi-pass membrane protein</topology>
    </subcellularLocation>
</comment>
<name>A0ABV4WCI5_9GAMM</name>
<comment type="caution">
    <text evidence="5">The sequence shown here is derived from an EMBL/GenBank/DDBJ whole genome shotgun (WGS) entry which is preliminary data.</text>
</comment>
<dbReference type="PANTHER" id="PTHR17920">
    <property type="entry name" value="TRANSMEMBRANE AND COILED-COIL DOMAIN-CONTAINING PROTEIN 4 TMCO4"/>
    <property type="match status" value="1"/>
</dbReference>
<organism evidence="5 6">
    <name type="scientific">Marinobacter shengliensis</name>
    <dbReference type="NCBI Taxonomy" id="1389223"/>
    <lineage>
        <taxon>Bacteria</taxon>
        <taxon>Pseudomonadati</taxon>
        <taxon>Pseudomonadota</taxon>
        <taxon>Gammaproteobacteria</taxon>
        <taxon>Pseudomonadales</taxon>
        <taxon>Marinobacteraceae</taxon>
        <taxon>Marinobacter</taxon>
    </lineage>
</organism>
<dbReference type="Pfam" id="PF05277">
    <property type="entry name" value="DUF726"/>
    <property type="match status" value="1"/>
</dbReference>
<keyword evidence="2" id="KW-0812">Transmembrane</keyword>
<keyword evidence="6" id="KW-1185">Reference proteome</keyword>
<evidence type="ECO:0000256" key="1">
    <source>
        <dbReference type="ARBA" id="ARBA00004141"/>
    </source>
</evidence>
<dbReference type="EMBL" id="JBHFLD010000062">
    <property type="protein sequence ID" value="MFB2717893.1"/>
    <property type="molecule type" value="Genomic_DNA"/>
</dbReference>
<dbReference type="Proteomes" id="UP001576762">
    <property type="component" value="Unassembled WGS sequence"/>
</dbReference>
<proteinExistence type="predicted"/>
<reference evidence="5 6" key="1">
    <citation type="submission" date="2024-09" db="EMBL/GenBank/DDBJ databases">
        <title>Draft genome sequences of 6 high pH adapted Marinobacter shengliensis sp. isolated from Mariana forearc serpentinite mud volcanoes.</title>
        <authorList>
            <person name="Elkassas S."/>
            <person name="Serres M."/>
            <person name="Michael N."/>
            <person name="Amina P."/>
            <person name="Teodora Z."/>
            <person name="Julie H."/>
        </authorList>
    </citation>
    <scope>NUCLEOTIDE SEQUENCE [LARGE SCALE GENOMIC DNA]</scope>
    <source>
        <strain evidence="5 6">EB4</strain>
    </source>
</reference>
<dbReference type="RefSeq" id="WP_374816234.1">
    <property type="nucleotide sequence ID" value="NZ_JBHFLD010000062.1"/>
</dbReference>
<keyword evidence="3" id="KW-1133">Transmembrane helix</keyword>
<accession>A0ABV4WCI5</accession>
<evidence type="ECO:0000256" key="2">
    <source>
        <dbReference type="ARBA" id="ARBA00022692"/>
    </source>
</evidence>
<sequence length="525" mass="55188">MINKFKKNIHIASLVAGDVVKKGREQASKHYNAVSSEVKGRLEDPERVTAWCSWCGDFCNHSLVVARSVGRSNYSCDSCMFPTVICRYCDNMAKGSSVDVKTSLMEGGSGGSKVSTFFKDNWANELCSEHDGTMPDFSKAGMKIADLSGFADLMKPKQRNYYGIAKKTAAIAGGAAAIGTGAFVAAPGIAAALGTAGVLGAAGTGTAISSLSGAALTSAAVAKLGVGGLAIVTAAGAGLGGRSGMGIANAYLKDIPDFNFVQVQKDTAGSNHNVIVINGLLSEQDAKRISEEKWDEVTEDWVTGLSDVHGDEAIWHLNWEAKNLVKFGRWITSARTGVAAKGIAGAVAVGSKQLAKKANAIGLTLTATEYLSNPWHSAMLNAEKTGALLAEAISRTEGQTFTLMGHSLGARVIFFALMALATKEQKYIKDVVLMGGAVGRDDLQSWLSAESAITGTLYNCHSANDGTLKFLYQTANLGLSKPAGLGPAVPIAFNVDCTDFISGHTVWKDNLPKVFARIEELAQKE</sequence>
<gene>
    <name evidence="5" type="ORF">ACE05E_20705</name>
</gene>